<dbReference type="EMBL" id="LBTI01000052">
    <property type="protein sequence ID" value="KKQ36430.1"/>
    <property type="molecule type" value="Genomic_DNA"/>
</dbReference>
<gene>
    <name evidence="2" type="ORF">US53_C0052G0008</name>
</gene>
<proteinExistence type="predicted"/>
<feature type="transmembrane region" description="Helical" evidence="1">
    <location>
        <begin position="99"/>
        <end position="120"/>
    </location>
</feature>
<feature type="transmembrane region" description="Helical" evidence="1">
    <location>
        <begin position="75"/>
        <end position="93"/>
    </location>
</feature>
<organism evidence="2 3">
    <name type="scientific">Candidatus Woesebacteria bacterium GW2011_GWA1_37_7</name>
    <dbReference type="NCBI Taxonomy" id="1618545"/>
    <lineage>
        <taxon>Bacteria</taxon>
        <taxon>Candidatus Woeseibacteriota</taxon>
    </lineage>
</organism>
<name>A0A0G0HD13_9BACT</name>
<dbReference type="Proteomes" id="UP000034591">
    <property type="component" value="Unassembled WGS sequence"/>
</dbReference>
<accession>A0A0G0HD13</accession>
<evidence type="ECO:0000256" key="1">
    <source>
        <dbReference type="SAM" id="Phobius"/>
    </source>
</evidence>
<reference evidence="2 3" key="1">
    <citation type="journal article" date="2015" name="Nature">
        <title>rRNA introns, odd ribosomes, and small enigmatic genomes across a large radiation of phyla.</title>
        <authorList>
            <person name="Brown C.T."/>
            <person name="Hug L.A."/>
            <person name="Thomas B.C."/>
            <person name="Sharon I."/>
            <person name="Castelle C.J."/>
            <person name="Singh A."/>
            <person name="Wilkins M.J."/>
            <person name="Williams K.H."/>
            <person name="Banfield J.F."/>
        </authorList>
    </citation>
    <scope>NUCLEOTIDE SEQUENCE [LARGE SCALE GENOMIC DNA]</scope>
</reference>
<evidence type="ECO:0000313" key="3">
    <source>
        <dbReference type="Proteomes" id="UP000034591"/>
    </source>
</evidence>
<evidence type="ECO:0000313" key="2">
    <source>
        <dbReference type="EMBL" id="KKQ36430.1"/>
    </source>
</evidence>
<dbReference type="AlphaFoldDB" id="A0A0G0HD13"/>
<feature type="transmembrane region" description="Helical" evidence="1">
    <location>
        <begin position="37"/>
        <end position="55"/>
    </location>
</feature>
<keyword evidence="1" id="KW-0812">Transmembrane</keyword>
<sequence>MKRYQKFLVFWIINSLTLYLSNIFFPNALAIGNSILVPYQSIVLSGFVWSAVLWYTEVVLKDMEIPTKSNSSMMLAYFAVNFSTVWLMARFSFITGLGVANFLYVAGIAFVANLVHYFAWQYMAKKK</sequence>
<comment type="caution">
    <text evidence="2">The sequence shown here is derived from an EMBL/GenBank/DDBJ whole genome shotgun (WGS) entry which is preliminary data.</text>
</comment>
<dbReference type="STRING" id="1618545.US53_C0052G0008"/>
<keyword evidence="1" id="KW-0472">Membrane</keyword>
<feature type="transmembrane region" description="Helical" evidence="1">
    <location>
        <begin position="7"/>
        <end position="25"/>
    </location>
</feature>
<keyword evidence="1" id="KW-1133">Transmembrane helix</keyword>
<protein>
    <submittedName>
        <fullName evidence="2">Uncharacterized protein</fullName>
    </submittedName>
</protein>